<evidence type="ECO:0000259" key="5">
    <source>
        <dbReference type="Pfam" id="PF14368"/>
    </source>
</evidence>
<dbReference type="Gene3D" id="1.10.110.10">
    <property type="entry name" value="Plant lipid-transfer and hydrophobic proteins"/>
    <property type="match status" value="1"/>
</dbReference>
<comment type="caution">
    <text evidence="6">The sequence shown here is derived from an EMBL/GenBank/DDBJ whole genome shotgun (WGS) entry which is preliminary data.</text>
</comment>
<feature type="region of interest" description="Disordered" evidence="4">
    <location>
        <begin position="47"/>
        <end position="71"/>
    </location>
</feature>
<comment type="function">
    <text evidence="1">Plant non-specific lipid-transfer proteins transfer phospholipids as well as galactolipids across membranes. May play a role in wax or cutin deposition in the cell walls of expanding epidermal cells and certain secretory tissues.</text>
</comment>
<accession>A0A2P5AKF1</accession>
<keyword evidence="7" id="KW-1185">Reference proteome</keyword>
<evidence type="ECO:0000256" key="1">
    <source>
        <dbReference type="ARBA" id="ARBA00003211"/>
    </source>
</evidence>
<feature type="compositionally biased region" description="Low complexity" evidence="4">
    <location>
        <begin position="61"/>
        <end position="71"/>
    </location>
</feature>
<dbReference type="InterPro" id="IPR036312">
    <property type="entry name" value="Bifun_inhib/LTP/seed_sf"/>
</dbReference>
<dbReference type="SUPFAM" id="SSF47699">
    <property type="entry name" value="Bifunctional inhibitor/lipid-transfer protein/seed storage 2S albumin"/>
    <property type="match status" value="1"/>
</dbReference>
<dbReference type="EMBL" id="JXTC01000804">
    <property type="protein sequence ID" value="PON37036.1"/>
    <property type="molecule type" value="Genomic_DNA"/>
</dbReference>
<feature type="domain" description="Bifunctional inhibitor/plant lipid transfer protein/seed storage helical" evidence="5">
    <location>
        <begin position="2"/>
        <end position="45"/>
    </location>
</feature>
<evidence type="ECO:0000313" key="7">
    <source>
        <dbReference type="Proteomes" id="UP000237000"/>
    </source>
</evidence>
<organism evidence="6 7">
    <name type="scientific">Trema orientale</name>
    <name type="common">Charcoal tree</name>
    <name type="synonym">Celtis orientalis</name>
    <dbReference type="NCBI Taxonomy" id="63057"/>
    <lineage>
        <taxon>Eukaryota</taxon>
        <taxon>Viridiplantae</taxon>
        <taxon>Streptophyta</taxon>
        <taxon>Embryophyta</taxon>
        <taxon>Tracheophyta</taxon>
        <taxon>Spermatophyta</taxon>
        <taxon>Magnoliopsida</taxon>
        <taxon>eudicotyledons</taxon>
        <taxon>Gunneridae</taxon>
        <taxon>Pentapetalae</taxon>
        <taxon>rosids</taxon>
        <taxon>fabids</taxon>
        <taxon>Rosales</taxon>
        <taxon>Cannabaceae</taxon>
        <taxon>Trema</taxon>
    </lineage>
</organism>
<evidence type="ECO:0000313" key="6">
    <source>
        <dbReference type="EMBL" id="PON37036.1"/>
    </source>
</evidence>
<dbReference type="AlphaFoldDB" id="A0A2P5AKF1"/>
<gene>
    <name evidence="6" type="ORF">TorRG33x02_348130</name>
</gene>
<dbReference type="GO" id="GO:0008289">
    <property type="term" value="F:lipid binding"/>
    <property type="evidence" value="ECO:0007669"/>
    <property type="project" value="UniProtKB-KW"/>
</dbReference>
<sequence length="127" mass="14223">MVSDDSKCLCDIFNNADMLKNLNITQDDALRLPKACGANADVSVCKKDPTSPTGSPGKPNKSSAVSDSSKDMSNITCVHLDYVNEMKYFKMLISVNTRFTLYFPNNRRMYKIHDKGYEHNGKSTVFL</sequence>
<dbReference type="STRING" id="63057.A0A2P5AKF1"/>
<dbReference type="Pfam" id="PF14368">
    <property type="entry name" value="LTP_2"/>
    <property type="match status" value="1"/>
</dbReference>
<protein>
    <submittedName>
        <fullName evidence="6">Bifunctional inhibitor/plant lipid transfer protein/seed storage helical domain containing protein</fullName>
    </submittedName>
</protein>
<evidence type="ECO:0000256" key="4">
    <source>
        <dbReference type="SAM" id="MobiDB-lite"/>
    </source>
</evidence>
<dbReference type="OrthoDB" id="1165965at2759"/>
<dbReference type="InterPro" id="IPR016140">
    <property type="entry name" value="Bifunc_inhib/LTP/seed_store"/>
</dbReference>
<dbReference type="InParanoid" id="A0A2P5AKF1"/>
<keyword evidence="3" id="KW-0446">Lipid-binding</keyword>
<dbReference type="Proteomes" id="UP000237000">
    <property type="component" value="Unassembled WGS sequence"/>
</dbReference>
<name>A0A2P5AKF1_TREOI</name>
<keyword evidence="2" id="KW-0813">Transport</keyword>
<dbReference type="CDD" id="cd00010">
    <property type="entry name" value="AAI_LTSS"/>
    <property type="match status" value="1"/>
</dbReference>
<reference evidence="7" key="1">
    <citation type="submission" date="2016-06" db="EMBL/GenBank/DDBJ databases">
        <title>Parallel loss of symbiosis genes in relatives of nitrogen-fixing non-legume Parasponia.</title>
        <authorList>
            <person name="Van Velzen R."/>
            <person name="Holmer R."/>
            <person name="Bu F."/>
            <person name="Rutten L."/>
            <person name="Van Zeijl A."/>
            <person name="Liu W."/>
            <person name="Santuari L."/>
            <person name="Cao Q."/>
            <person name="Sharma T."/>
            <person name="Shen D."/>
            <person name="Roswanjaya Y."/>
            <person name="Wardhani T."/>
            <person name="Kalhor M.S."/>
            <person name="Jansen J."/>
            <person name="Van den Hoogen J."/>
            <person name="Gungor B."/>
            <person name="Hartog M."/>
            <person name="Hontelez J."/>
            <person name="Verver J."/>
            <person name="Yang W.-C."/>
            <person name="Schijlen E."/>
            <person name="Repin R."/>
            <person name="Schilthuizen M."/>
            <person name="Schranz E."/>
            <person name="Heidstra R."/>
            <person name="Miyata K."/>
            <person name="Fedorova E."/>
            <person name="Kohlen W."/>
            <person name="Bisseling T."/>
            <person name="Smit S."/>
            <person name="Geurts R."/>
        </authorList>
    </citation>
    <scope>NUCLEOTIDE SEQUENCE [LARGE SCALE GENOMIC DNA]</scope>
    <source>
        <strain evidence="7">cv. RG33-2</strain>
    </source>
</reference>
<evidence type="ECO:0000256" key="2">
    <source>
        <dbReference type="ARBA" id="ARBA00022448"/>
    </source>
</evidence>
<evidence type="ECO:0000256" key="3">
    <source>
        <dbReference type="ARBA" id="ARBA00023121"/>
    </source>
</evidence>
<proteinExistence type="predicted"/>